<dbReference type="OrthoDB" id="199574at2759"/>
<evidence type="ECO:0000313" key="4">
    <source>
        <dbReference type="Proteomes" id="UP000031036"/>
    </source>
</evidence>
<dbReference type="OMA" id="MLYSELP"/>
<dbReference type="GO" id="GO:0005634">
    <property type="term" value="C:nucleus"/>
    <property type="evidence" value="ECO:0007669"/>
    <property type="project" value="TreeGrafter"/>
</dbReference>
<feature type="compositionally biased region" description="Basic residues" evidence="1">
    <location>
        <begin position="353"/>
        <end position="362"/>
    </location>
</feature>
<evidence type="ECO:0000259" key="2">
    <source>
        <dbReference type="PROSITE" id="PS50250"/>
    </source>
</evidence>
<comment type="caution">
    <text evidence="3">The sequence shown here is derived from an EMBL/GenBank/DDBJ whole genome shotgun (WGS) entry which is preliminary data.</text>
</comment>
<dbReference type="InterPro" id="IPR000717">
    <property type="entry name" value="PCI_dom"/>
</dbReference>
<protein>
    <submittedName>
        <fullName evidence="3">Leukocyte receptor cluster member 8-like protein</fullName>
    </submittedName>
</protein>
<dbReference type="Gene3D" id="1.25.40.990">
    <property type="match status" value="2"/>
</dbReference>
<dbReference type="EMBL" id="JPKZ01001440">
    <property type="protein sequence ID" value="KHN81923.1"/>
    <property type="molecule type" value="Genomic_DNA"/>
</dbReference>
<feature type="domain" description="PCI" evidence="2">
    <location>
        <begin position="547"/>
        <end position="707"/>
    </location>
</feature>
<dbReference type="PROSITE" id="PS50250">
    <property type="entry name" value="PCI"/>
    <property type="match status" value="1"/>
</dbReference>
<feature type="compositionally biased region" description="Polar residues" evidence="1">
    <location>
        <begin position="185"/>
        <end position="197"/>
    </location>
</feature>
<organism evidence="3 4">
    <name type="scientific">Toxocara canis</name>
    <name type="common">Canine roundworm</name>
    <dbReference type="NCBI Taxonomy" id="6265"/>
    <lineage>
        <taxon>Eukaryota</taxon>
        <taxon>Metazoa</taxon>
        <taxon>Ecdysozoa</taxon>
        <taxon>Nematoda</taxon>
        <taxon>Chromadorea</taxon>
        <taxon>Rhabditida</taxon>
        <taxon>Spirurina</taxon>
        <taxon>Ascaridomorpha</taxon>
        <taxon>Ascaridoidea</taxon>
        <taxon>Toxocaridae</taxon>
        <taxon>Toxocara</taxon>
    </lineage>
</organism>
<dbReference type="InterPro" id="IPR045107">
    <property type="entry name" value="SAC3/GANP/THP3"/>
</dbReference>
<name>A0A0B2VJZ2_TOXCA</name>
<feature type="region of interest" description="Disordered" evidence="1">
    <location>
        <begin position="269"/>
        <end position="395"/>
    </location>
</feature>
<feature type="region of interest" description="Disordered" evidence="1">
    <location>
        <begin position="185"/>
        <end position="207"/>
    </location>
</feature>
<sequence>MASTAALHSSQSTCDNAADGTAGVAVSSVGSTQDGNAQNAAWARAQEALKKVNPAAAGSSMPPAAVQAAAVQYYPWMAQYNYGMPSLPPRFASAPFSPHGYYPYSPVPFFGTPTQSSAPRYVSSARPVRPTSPQMVKTSTHMMQESPRPSGLAQPSGIGSGAQRFVRPSGQQPIRFSIGRANPSFSASASALPKNNASPPPRPNIPDSVRRYIERAYLAVETKEERDKLEEYLRQKLNPLLTSGAAKNVDWDKEPLPSDVNFEVKTEWTPASQLRRVMAPGSGAANWKPASRERNNTKHRKQTPSRSPCRKEKKRRAPSPTILLYSSSEHSSDEQEVRMSKIQRKETVNAQQKKGKKKNKKQKGSDKSRWVADERSNARREERARRFARDDAAQRRARQIKQRGLEVVRDIAPAPDEVVIGTCTDIEKSFFRLTSAPDPSTVRPLQILEKALKQVQRRYATNQDYVYANDQLKSIRQDLMIQCIRTEFTVSVYETNARIAIERGDREEYNQCQSQLKLLYTEIQCIRTEFTVSVYETNARIAIERGDREEYNQCQSQLKLLYTEVPNCANRYEFTAYRLLYYISVANTIDQTTLLSELDERARQDECVAFALRVREAWALGNYVRLFRLYSKAPRMTSYVMDLFMEKERKAALNVCLKSYRPSIAVSALSAILGLNEQKVIEWLATFGISVSAGGAIDCRQYCNAVG</sequence>
<evidence type="ECO:0000313" key="3">
    <source>
        <dbReference type="EMBL" id="KHN81923.1"/>
    </source>
</evidence>
<keyword evidence="3" id="KW-0675">Receptor</keyword>
<dbReference type="PANTHER" id="PTHR12436">
    <property type="entry name" value="80 KDA MCM3-ASSOCIATED PROTEIN"/>
    <property type="match status" value="1"/>
</dbReference>
<dbReference type="STRING" id="6265.A0A0B2VJZ2"/>
<feature type="compositionally biased region" description="Basic and acidic residues" evidence="1">
    <location>
        <begin position="330"/>
        <end position="347"/>
    </location>
</feature>
<feature type="compositionally biased region" description="Basic and acidic residues" evidence="1">
    <location>
        <begin position="363"/>
        <end position="394"/>
    </location>
</feature>
<dbReference type="Proteomes" id="UP000031036">
    <property type="component" value="Unassembled WGS sequence"/>
</dbReference>
<dbReference type="Pfam" id="PF03399">
    <property type="entry name" value="SAC3_GANP"/>
    <property type="match status" value="2"/>
</dbReference>
<dbReference type="InterPro" id="IPR005062">
    <property type="entry name" value="SAC3/GANP/THP3_conserved"/>
</dbReference>
<dbReference type="AlphaFoldDB" id="A0A0B2VJZ2"/>
<reference evidence="3 4" key="1">
    <citation type="submission" date="2014-11" db="EMBL/GenBank/DDBJ databases">
        <title>Genetic blueprint of the zoonotic pathogen Toxocara canis.</title>
        <authorList>
            <person name="Zhu X.-Q."/>
            <person name="Korhonen P.K."/>
            <person name="Cai H."/>
            <person name="Young N.D."/>
            <person name="Nejsum P."/>
            <person name="von Samson-Himmelstjerna G."/>
            <person name="Boag P.R."/>
            <person name="Tan P."/>
            <person name="Li Q."/>
            <person name="Min J."/>
            <person name="Yang Y."/>
            <person name="Wang X."/>
            <person name="Fang X."/>
            <person name="Hall R.S."/>
            <person name="Hofmann A."/>
            <person name="Sternberg P.W."/>
            <person name="Jex A.R."/>
            <person name="Gasser R.B."/>
        </authorList>
    </citation>
    <scope>NUCLEOTIDE SEQUENCE [LARGE SCALE GENOMIC DNA]</scope>
    <source>
        <strain evidence="3">PN_DK_2014</strain>
    </source>
</reference>
<feature type="compositionally biased region" description="Polar residues" evidence="1">
    <location>
        <begin position="131"/>
        <end position="143"/>
    </location>
</feature>
<accession>A0A0B2VJZ2</accession>
<gene>
    <name evidence="3" type="primary">leng8</name>
    <name evidence="3" type="ORF">Tcan_04869</name>
</gene>
<proteinExistence type="predicted"/>
<evidence type="ECO:0000256" key="1">
    <source>
        <dbReference type="SAM" id="MobiDB-lite"/>
    </source>
</evidence>
<keyword evidence="4" id="KW-1185">Reference proteome</keyword>
<feature type="region of interest" description="Disordered" evidence="1">
    <location>
        <begin position="118"/>
        <end position="166"/>
    </location>
</feature>
<dbReference type="PANTHER" id="PTHR12436:SF4">
    <property type="entry name" value="LEUKOCYTE RECEPTOR CLUSTER MEMBER 8"/>
    <property type="match status" value="1"/>
</dbReference>